<dbReference type="Gene3D" id="1.25.10.10">
    <property type="entry name" value="Leucine-rich Repeat Variant"/>
    <property type="match status" value="1"/>
</dbReference>
<evidence type="ECO:0000259" key="6">
    <source>
        <dbReference type="Pfam" id="PF25151"/>
    </source>
</evidence>
<keyword evidence="2" id="KW-0819">tRNA processing</keyword>
<feature type="domain" description="tRNA (32-2'-O)-methyltransferase regulator THADA-like C-terminal TPR repeats region" evidence="6">
    <location>
        <begin position="1180"/>
        <end position="1341"/>
    </location>
</feature>
<accession>A0A3B5K412</accession>
<dbReference type="STRING" id="31033.ENSTRUP00000050166"/>
<dbReference type="GO" id="GO:0030488">
    <property type="term" value="P:tRNA methylation"/>
    <property type="evidence" value="ECO:0007669"/>
    <property type="project" value="TreeGrafter"/>
</dbReference>
<dbReference type="PANTHER" id="PTHR14387:SF0">
    <property type="entry name" value="DUF2428 DOMAIN-CONTAINING PROTEIN"/>
    <property type="match status" value="1"/>
</dbReference>
<dbReference type="InterPro" id="IPR011989">
    <property type="entry name" value="ARM-like"/>
</dbReference>
<dbReference type="InParanoid" id="A0A3B5K412"/>
<reference evidence="7" key="2">
    <citation type="submission" date="2025-08" db="UniProtKB">
        <authorList>
            <consortium name="Ensembl"/>
        </authorList>
    </citation>
    <scope>IDENTIFICATION</scope>
</reference>
<evidence type="ECO:0000256" key="2">
    <source>
        <dbReference type="ARBA" id="ARBA00022694"/>
    </source>
</evidence>
<feature type="domain" description="tRNA (32-2'-O)-methyltransferase regulator THADA-like TPR repeats region" evidence="5">
    <location>
        <begin position="515"/>
        <end position="742"/>
    </location>
</feature>
<dbReference type="PANTHER" id="PTHR14387">
    <property type="entry name" value="THADA/DEATH RECEPTOR INTERACTING PROTEIN"/>
    <property type="match status" value="1"/>
</dbReference>
<dbReference type="OMA" id="RSPCWAM"/>
<keyword evidence="8" id="KW-1185">Reference proteome</keyword>
<dbReference type="GeneTree" id="ENSGT00940000165952"/>
<sequence>MNVLPFEDLVTSFENCQISDGQNAGEALRLFINKLSESYRNHVKRSKERCLEEAFHLLKQIPEAVLRGLEERQLLLLVRLLLSLQLQAVSISTACRKVDQMVQHLSKLDYELVLRETRQCLLYIVHTDQVLSCEDLQKVCMFLEDSAIGLQVWQELHLSLVNKVSELFSTVLQQGSFRDGPLCYAAVKVCLQMFQLLSNEIAALVWDKEHAGPTLQTILQALIGIILGKSCHRDTRLLAGTAVAMLINRAPESQAGGAAAWSLLQVIHLEPWLLSIGNLQVQCNPTGEDVVDTLAVSRGLLTCCQPHILLSPHMDGKQIHSCLLLEGLFPLIYTLCQKKMDCLYLAFEVLTLWLKRVKECLTDIWSRRGVRLLSEDSILLQQLTHIIWTNAECPVEGVSESVRAIFGLLLELYEMDCKHSCDTKKSLYFTLLKRIIKQPWEAKAKYQRLCALLPYLGPDVVLDRCAEIPNHLLKCLSINHLAPCGSELYKCLIQQERRELLQKASFTEVELADRWSRRWRPFLHEALTSDVTLLQNNSSALLLPCTFQLFPSAVDQLLDSLDPFAPGHLHAWACIVSSYRATTGGSPWSLQGSSTLETLQLALESADDKVRLAALNILCCSLKTKDTPTTQEMSIMRTFITQNLNSESSPFRQHLQAGLKKFLVRIRDGCLARVRGQKSKKKKESVQFEPSQDVLEQGIGFVEWLGQLPYCYLAPGHSYQRKKTALLLLSAVLETCTDSWSPDKKKGQPPANIAALINYAKQKGKWDFFCRGKLLILITCLEDSTNEIRELSAWLLLKFFQSSFPDDITVELHVRSKQLLCSPRVQEAQMGALMMKVLLQKSRDQTGKNSEISNMVGFLVRELKEHYLTARADMMLAARTKPIHGVLLALQRCLSESPGSVCVSLGHSVSAELLKLLEDISLLLLGVLYGDVDACLTEMDAPPSFCDMGNAIKTLIVQASGGGQRDEEECVLLSEEHSLVLTCCWVSLKEIGIFLGSLVETMLSESKSSKCCLTKEDLCRASQIFQNILLKCRHWGAVEGCCMGFTKFCVTLLSSGDAEIRDIPAVMLEEGLKVVQSPRFTSVTRRAAGLPMLILCICSAGETSKTRSLLCQSMRTLLETAKAPLSDNWDQTLDLPQVCAVHTMQALVRGSGLGVAVLQFAPDVAILSLTLLSSPCWAMRNAALQLFSSLCTRMLGQRPSSEEDGHHQHGMSPLAFFYHYPGLQLFLLTELSGAAQELQGPSNEAKLHLHPSLFPILTLLAQLQPGVQDTTETLSSFLPPLLQLSASPIYSVRVMASKALVAMAPPSEYMSILSSLIAQLPSSQEPFSHNQLHGQLLQIRAVLERALCSFSAPSSDMNELLSRMDASLWLVTEDQHCPLVRAAYLGIADTLRKFLCETYLSKLNKILMRDLQKPQKELQIGLSSFYKQAVHFLCADSMWACPIWSNFSAICADLQLLLVMWVIDGQVPPQHSLKELIQRVLEFNLREAILSHSVEYRKTYLAALATVLFRGESSVWQPLHWTAPRDEPVLPDCVNLLLGDLEDQRCGSEFLSEALCAASLLLSQWPDSSLRAPVLERWCSILENHRSPESPEVLRMSCAEALCVAGVSLGLREHCRPFLSRLIGTGLWLLQDQSHQVRMKTAQFASMLHHTRRGRSSKSIYVMQVNKALQVLLDLLLEECWEEPGTLKVLLSNLPQVDLRTVAQGASHTGCASLYEQDEPNVFSEPSVMCVHMLPYLLQMAEKYSESSSLGCGLSMWVEENAAQVLNNLRVCKELLPADNLTSAWLALLLDPRLHSSLCSLFAQAVFVIKLLEKHTVQHLCDPLALKTSLQEVHSLLSNNGIHFPSALTAAVAGVALVK</sequence>
<organism evidence="7 8">
    <name type="scientific">Takifugu rubripes</name>
    <name type="common">Japanese pufferfish</name>
    <name type="synonym">Fugu rubripes</name>
    <dbReference type="NCBI Taxonomy" id="31033"/>
    <lineage>
        <taxon>Eukaryota</taxon>
        <taxon>Metazoa</taxon>
        <taxon>Chordata</taxon>
        <taxon>Craniata</taxon>
        <taxon>Vertebrata</taxon>
        <taxon>Euteleostomi</taxon>
        <taxon>Actinopterygii</taxon>
        <taxon>Neopterygii</taxon>
        <taxon>Teleostei</taxon>
        <taxon>Neoteleostei</taxon>
        <taxon>Acanthomorphata</taxon>
        <taxon>Eupercaria</taxon>
        <taxon>Tetraodontiformes</taxon>
        <taxon>Tetradontoidea</taxon>
        <taxon>Tetraodontidae</taxon>
        <taxon>Takifugu</taxon>
    </lineage>
</organism>
<dbReference type="OrthoDB" id="73997at2759"/>
<dbReference type="InterPro" id="IPR019442">
    <property type="entry name" value="THADA/TRM732_DUF2428"/>
</dbReference>
<dbReference type="GO" id="GO:0005829">
    <property type="term" value="C:cytosol"/>
    <property type="evidence" value="ECO:0007669"/>
    <property type="project" value="TreeGrafter"/>
</dbReference>
<comment type="similarity">
    <text evidence="1">Belongs to the THADA family.</text>
</comment>
<dbReference type="Proteomes" id="UP000005226">
    <property type="component" value="Chromosome 21"/>
</dbReference>
<evidence type="ECO:0000313" key="7">
    <source>
        <dbReference type="Ensembl" id="ENSTRUP00000050166.2"/>
    </source>
</evidence>
<reference evidence="7" key="3">
    <citation type="submission" date="2025-09" db="UniProtKB">
        <authorList>
            <consortium name="Ensembl"/>
        </authorList>
    </citation>
    <scope>IDENTIFICATION</scope>
</reference>
<feature type="domain" description="DUF2428" evidence="4">
    <location>
        <begin position="910"/>
        <end position="1178"/>
    </location>
</feature>
<reference evidence="7 8" key="1">
    <citation type="journal article" date="2011" name="Genome Biol. Evol.">
        <title>Integration of the genetic map and genome assembly of fugu facilitates insights into distinct features of genome evolution in teleosts and mammals.</title>
        <authorList>
            <person name="Kai W."/>
            <person name="Kikuchi K."/>
            <person name="Tohari S."/>
            <person name="Chew A.K."/>
            <person name="Tay A."/>
            <person name="Fujiwara A."/>
            <person name="Hosoya S."/>
            <person name="Suetake H."/>
            <person name="Naruse K."/>
            <person name="Brenner S."/>
            <person name="Suzuki Y."/>
            <person name="Venkatesh B."/>
        </authorList>
    </citation>
    <scope>NUCLEOTIDE SEQUENCE [LARGE SCALE GENOMIC DNA]</scope>
</reference>
<dbReference type="Pfam" id="PF25150">
    <property type="entry name" value="TPR_Trm732"/>
    <property type="match status" value="1"/>
</dbReference>
<proteinExistence type="inferred from homology"/>
<evidence type="ECO:0000256" key="3">
    <source>
        <dbReference type="ARBA" id="ARBA00035625"/>
    </source>
</evidence>
<evidence type="ECO:0000313" key="8">
    <source>
        <dbReference type="Proteomes" id="UP000005226"/>
    </source>
</evidence>
<dbReference type="InterPro" id="IPR056842">
    <property type="entry name" value="THADA-like_TPR_C"/>
</dbReference>
<dbReference type="InterPro" id="IPR051954">
    <property type="entry name" value="tRNA_methyltransferase_THADA"/>
</dbReference>
<evidence type="ECO:0000259" key="4">
    <source>
        <dbReference type="Pfam" id="PF10350"/>
    </source>
</evidence>
<evidence type="ECO:0000259" key="5">
    <source>
        <dbReference type="Pfam" id="PF25150"/>
    </source>
</evidence>
<comment type="function">
    <text evidence="3">Together with methyltransferase FTSJ1, methylates the 2'-O-ribose of nucleotides at position 32 of the anticodon loop of substrate tRNAs.</text>
</comment>
<dbReference type="SUPFAM" id="SSF48371">
    <property type="entry name" value="ARM repeat"/>
    <property type="match status" value="1"/>
</dbReference>
<dbReference type="Pfam" id="PF25151">
    <property type="entry name" value="TPR_Trm732_C"/>
    <property type="match status" value="1"/>
</dbReference>
<dbReference type="InterPro" id="IPR016024">
    <property type="entry name" value="ARM-type_fold"/>
</dbReference>
<dbReference type="InterPro" id="IPR056843">
    <property type="entry name" value="THADA-like_TPR"/>
</dbReference>
<evidence type="ECO:0000256" key="1">
    <source>
        <dbReference type="ARBA" id="ARBA00010409"/>
    </source>
</evidence>
<name>A0A3B5K412_TAKRU</name>
<dbReference type="Pfam" id="PF10350">
    <property type="entry name" value="DUF2428"/>
    <property type="match status" value="1"/>
</dbReference>
<protein>
    <submittedName>
        <fullName evidence="7">Si:ch211-225b11.4</fullName>
    </submittedName>
</protein>
<gene>
    <name evidence="7" type="primary">si:ch211-225b11.4</name>
</gene>
<dbReference type="Ensembl" id="ENSTRUT00000054356.2">
    <property type="protein sequence ID" value="ENSTRUP00000050166.2"/>
    <property type="gene ID" value="ENSTRUG00000021878.2"/>
</dbReference>